<dbReference type="RefSeq" id="WP_073278142.1">
    <property type="nucleotide sequence ID" value="NZ_FRAC01000018.1"/>
</dbReference>
<keyword evidence="3 6" id="KW-0238">DNA-binding</keyword>
<dbReference type="InterPro" id="IPR005119">
    <property type="entry name" value="LysR_subst-bd"/>
</dbReference>
<evidence type="ECO:0000256" key="3">
    <source>
        <dbReference type="ARBA" id="ARBA00023125"/>
    </source>
</evidence>
<dbReference type="Gene3D" id="3.40.190.10">
    <property type="entry name" value="Periplasmic binding protein-like II"/>
    <property type="match status" value="2"/>
</dbReference>
<dbReference type="InterPro" id="IPR036390">
    <property type="entry name" value="WH_DNA-bd_sf"/>
</dbReference>
<evidence type="ECO:0000256" key="1">
    <source>
        <dbReference type="ARBA" id="ARBA00009437"/>
    </source>
</evidence>
<dbReference type="PANTHER" id="PTHR30346:SF0">
    <property type="entry name" value="HCA OPERON TRANSCRIPTIONAL ACTIVATOR HCAR"/>
    <property type="match status" value="1"/>
</dbReference>
<dbReference type="Pfam" id="PF00126">
    <property type="entry name" value="HTH_1"/>
    <property type="match status" value="1"/>
</dbReference>
<dbReference type="InterPro" id="IPR000847">
    <property type="entry name" value="LysR_HTH_N"/>
</dbReference>
<dbReference type="EMBL" id="FRAC01000018">
    <property type="protein sequence ID" value="SHK84831.1"/>
    <property type="molecule type" value="Genomic_DNA"/>
</dbReference>
<name>A0A1M6VTV3_9FIRM</name>
<evidence type="ECO:0000256" key="4">
    <source>
        <dbReference type="ARBA" id="ARBA00023163"/>
    </source>
</evidence>
<organism evidence="6 7">
    <name type="scientific">Anaerocolumna jejuensis DSM 15929</name>
    <dbReference type="NCBI Taxonomy" id="1121322"/>
    <lineage>
        <taxon>Bacteria</taxon>
        <taxon>Bacillati</taxon>
        <taxon>Bacillota</taxon>
        <taxon>Clostridia</taxon>
        <taxon>Lachnospirales</taxon>
        <taxon>Lachnospiraceae</taxon>
        <taxon>Anaerocolumna</taxon>
    </lineage>
</organism>
<dbReference type="PROSITE" id="PS50931">
    <property type="entry name" value="HTH_LYSR"/>
    <property type="match status" value="1"/>
</dbReference>
<dbReference type="InterPro" id="IPR036388">
    <property type="entry name" value="WH-like_DNA-bd_sf"/>
</dbReference>
<accession>A0A1M6VTV3</accession>
<reference evidence="6 7" key="1">
    <citation type="submission" date="2016-11" db="EMBL/GenBank/DDBJ databases">
        <authorList>
            <person name="Jaros S."/>
            <person name="Januszkiewicz K."/>
            <person name="Wedrychowicz H."/>
        </authorList>
    </citation>
    <scope>NUCLEOTIDE SEQUENCE [LARGE SCALE GENOMIC DNA]</scope>
    <source>
        <strain evidence="6 7">DSM 15929</strain>
    </source>
</reference>
<dbReference type="Pfam" id="PF03466">
    <property type="entry name" value="LysR_substrate"/>
    <property type="match status" value="1"/>
</dbReference>
<keyword evidence="2" id="KW-0805">Transcription regulation</keyword>
<dbReference type="STRING" id="1121322.SAMN02745136_03505"/>
<dbReference type="OrthoDB" id="119203at2"/>
<dbReference type="FunFam" id="1.10.10.10:FF:000001">
    <property type="entry name" value="LysR family transcriptional regulator"/>
    <property type="match status" value="1"/>
</dbReference>
<dbReference type="SUPFAM" id="SSF53850">
    <property type="entry name" value="Periplasmic binding protein-like II"/>
    <property type="match status" value="1"/>
</dbReference>
<sequence length="293" mass="33751">MELKRIRCFIEVARLKSFSKAAKVLYLSQTAVSQQIATLEEMMSVRLFDRDRKEVKLTIAGETFLLEAKRLVRLYDNAILKTQAYAQGVDGVIKLGFFSMLDRDVMSNVIAHFHSKYPRTQISIVQCSYEDMKNNILNNTIDLGFCFYLDSIELNQLKIYEQLPKLCVNTKHPLASKSLITPEDIIGETIISYYKNVEQQEVYESHHDEGNPGLEFNRSFLLENMDDAVMLVSTNVGITFLPEIENFVNPNKIVFIDQNVEEVPFEVKAYWKKNTNNPSLSKLIDTIKEELIN</sequence>
<evidence type="ECO:0000313" key="6">
    <source>
        <dbReference type="EMBL" id="SHK84831.1"/>
    </source>
</evidence>
<dbReference type="GO" id="GO:0032993">
    <property type="term" value="C:protein-DNA complex"/>
    <property type="evidence" value="ECO:0007669"/>
    <property type="project" value="TreeGrafter"/>
</dbReference>
<dbReference type="PANTHER" id="PTHR30346">
    <property type="entry name" value="TRANSCRIPTIONAL DUAL REGULATOR HCAR-RELATED"/>
    <property type="match status" value="1"/>
</dbReference>
<dbReference type="CDD" id="cd05466">
    <property type="entry name" value="PBP2_LTTR_substrate"/>
    <property type="match status" value="1"/>
</dbReference>
<dbReference type="AlphaFoldDB" id="A0A1M6VTV3"/>
<dbReference type="GO" id="GO:0003700">
    <property type="term" value="F:DNA-binding transcription factor activity"/>
    <property type="evidence" value="ECO:0007669"/>
    <property type="project" value="InterPro"/>
</dbReference>
<dbReference type="GO" id="GO:0003677">
    <property type="term" value="F:DNA binding"/>
    <property type="evidence" value="ECO:0007669"/>
    <property type="project" value="UniProtKB-KW"/>
</dbReference>
<evidence type="ECO:0000313" key="7">
    <source>
        <dbReference type="Proteomes" id="UP000184386"/>
    </source>
</evidence>
<evidence type="ECO:0000256" key="2">
    <source>
        <dbReference type="ARBA" id="ARBA00023015"/>
    </source>
</evidence>
<gene>
    <name evidence="6" type="ORF">SAMN02745136_03505</name>
</gene>
<keyword evidence="7" id="KW-1185">Reference proteome</keyword>
<comment type="similarity">
    <text evidence="1">Belongs to the LysR transcriptional regulatory family.</text>
</comment>
<dbReference type="Proteomes" id="UP000184386">
    <property type="component" value="Unassembled WGS sequence"/>
</dbReference>
<dbReference type="PRINTS" id="PR00039">
    <property type="entry name" value="HTHLYSR"/>
</dbReference>
<protein>
    <submittedName>
        <fullName evidence="6">DNA-binding transcriptional regulator, LysR family</fullName>
    </submittedName>
</protein>
<keyword evidence="4" id="KW-0804">Transcription</keyword>
<feature type="domain" description="HTH lysR-type" evidence="5">
    <location>
        <begin position="1"/>
        <end position="58"/>
    </location>
</feature>
<dbReference type="SUPFAM" id="SSF46785">
    <property type="entry name" value="Winged helix' DNA-binding domain"/>
    <property type="match status" value="1"/>
</dbReference>
<evidence type="ECO:0000259" key="5">
    <source>
        <dbReference type="PROSITE" id="PS50931"/>
    </source>
</evidence>
<dbReference type="Gene3D" id="1.10.10.10">
    <property type="entry name" value="Winged helix-like DNA-binding domain superfamily/Winged helix DNA-binding domain"/>
    <property type="match status" value="1"/>
</dbReference>
<proteinExistence type="inferred from homology"/>